<dbReference type="InterPro" id="IPR036388">
    <property type="entry name" value="WH-like_DNA-bd_sf"/>
</dbReference>
<dbReference type="GO" id="GO:0035861">
    <property type="term" value="C:site of double-strand break"/>
    <property type="evidence" value="ECO:0007669"/>
    <property type="project" value="TreeGrafter"/>
</dbReference>
<dbReference type="GO" id="GO:0000014">
    <property type="term" value="F:single-stranded DNA endodeoxyribonuclease activity"/>
    <property type="evidence" value="ECO:0007669"/>
    <property type="project" value="TreeGrafter"/>
</dbReference>
<dbReference type="InParanoid" id="F4WSV9"/>
<dbReference type="GO" id="GO:0000729">
    <property type="term" value="P:DNA double-strand break processing"/>
    <property type="evidence" value="ECO:0007669"/>
    <property type="project" value="TreeGrafter"/>
</dbReference>
<dbReference type="GO" id="GO:0042800">
    <property type="term" value="F:histone H3K4 methyltransferase activity"/>
    <property type="evidence" value="ECO:0007669"/>
    <property type="project" value="TreeGrafter"/>
</dbReference>
<keyword evidence="3" id="KW-1185">Reference proteome</keyword>
<protein>
    <submittedName>
        <fullName evidence="2">Mariner Mos1 transposase</fullName>
    </submittedName>
</protein>
<accession>F4WSV9</accession>
<name>F4WSV9_ACREC</name>
<dbReference type="GO" id="GO:0046975">
    <property type="term" value="F:histone H3K36 methyltransferase activity"/>
    <property type="evidence" value="ECO:0007669"/>
    <property type="project" value="TreeGrafter"/>
</dbReference>
<dbReference type="GO" id="GO:0006303">
    <property type="term" value="P:double-strand break repair via nonhomologous end joining"/>
    <property type="evidence" value="ECO:0007669"/>
    <property type="project" value="TreeGrafter"/>
</dbReference>
<dbReference type="PANTHER" id="PTHR46060:SF2">
    <property type="entry name" value="HISTONE-LYSINE N-METHYLTRANSFERASE SETMAR"/>
    <property type="match status" value="1"/>
</dbReference>
<dbReference type="AlphaFoldDB" id="F4WSV9"/>
<dbReference type="GO" id="GO:0005634">
    <property type="term" value="C:nucleus"/>
    <property type="evidence" value="ECO:0007669"/>
    <property type="project" value="TreeGrafter"/>
</dbReference>
<proteinExistence type="predicted"/>
<dbReference type="GO" id="GO:0003697">
    <property type="term" value="F:single-stranded DNA binding"/>
    <property type="evidence" value="ECO:0007669"/>
    <property type="project" value="TreeGrafter"/>
</dbReference>
<evidence type="ECO:0000313" key="2">
    <source>
        <dbReference type="EMBL" id="EGI62716.1"/>
    </source>
</evidence>
<dbReference type="Gene3D" id="1.10.10.1450">
    <property type="match status" value="1"/>
</dbReference>
<organism evidence="3">
    <name type="scientific">Acromyrmex echinatior</name>
    <name type="common">Panamanian leafcutter ant</name>
    <name type="synonym">Acromyrmex octospinosus echinatior</name>
    <dbReference type="NCBI Taxonomy" id="103372"/>
    <lineage>
        <taxon>Eukaryota</taxon>
        <taxon>Metazoa</taxon>
        <taxon>Ecdysozoa</taxon>
        <taxon>Arthropoda</taxon>
        <taxon>Hexapoda</taxon>
        <taxon>Insecta</taxon>
        <taxon>Pterygota</taxon>
        <taxon>Neoptera</taxon>
        <taxon>Endopterygota</taxon>
        <taxon>Hymenoptera</taxon>
        <taxon>Apocrita</taxon>
        <taxon>Aculeata</taxon>
        <taxon>Formicoidea</taxon>
        <taxon>Formicidae</taxon>
        <taxon>Myrmicinae</taxon>
        <taxon>Acromyrmex</taxon>
    </lineage>
</organism>
<dbReference type="GO" id="GO:0044774">
    <property type="term" value="P:mitotic DNA integrity checkpoint signaling"/>
    <property type="evidence" value="ECO:0007669"/>
    <property type="project" value="TreeGrafter"/>
</dbReference>
<dbReference type="InterPro" id="IPR041426">
    <property type="entry name" value="Mos1_HTH"/>
</dbReference>
<dbReference type="GO" id="GO:0015074">
    <property type="term" value="P:DNA integration"/>
    <property type="evidence" value="ECO:0007669"/>
    <property type="project" value="TreeGrafter"/>
</dbReference>
<evidence type="ECO:0000259" key="1">
    <source>
        <dbReference type="Pfam" id="PF17906"/>
    </source>
</evidence>
<dbReference type="GO" id="GO:0031297">
    <property type="term" value="P:replication fork processing"/>
    <property type="evidence" value="ECO:0007669"/>
    <property type="project" value="TreeGrafter"/>
</dbReference>
<dbReference type="GO" id="GO:0003690">
    <property type="term" value="F:double-stranded DNA binding"/>
    <property type="evidence" value="ECO:0007669"/>
    <property type="project" value="TreeGrafter"/>
</dbReference>
<dbReference type="Pfam" id="PF17906">
    <property type="entry name" value="HTH_48"/>
    <property type="match status" value="1"/>
</dbReference>
<sequence length="119" mass="13766">MAITKEHIRFSIYFAFHLKKNAAEATAMICAAYGENAVSHATCKRRYQEFRQGDFSLKDESRAGRPEKIETDELQALLDINSAQTEKELAEQLGVTQQAISVRYFTKFYKKKLRTFLYT</sequence>
<dbReference type="InterPro" id="IPR052709">
    <property type="entry name" value="Transposase-MT_Hybrid"/>
</dbReference>
<dbReference type="Gene3D" id="1.10.10.10">
    <property type="entry name" value="Winged helix-like DNA-binding domain superfamily/Winged helix DNA-binding domain"/>
    <property type="match status" value="1"/>
</dbReference>
<dbReference type="GO" id="GO:0044547">
    <property type="term" value="F:DNA topoisomerase binding"/>
    <property type="evidence" value="ECO:0007669"/>
    <property type="project" value="TreeGrafter"/>
</dbReference>
<reference evidence="2" key="1">
    <citation type="submission" date="2011-02" db="EMBL/GenBank/DDBJ databases">
        <title>The genome of the leaf-cutting ant Acromyrmex echinatior suggests key adaptations to social evolution and fungus farming.</title>
        <authorList>
            <person name="Nygaard S."/>
            <person name="Zhang G."/>
        </authorList>
    </citation>
    <scope>NUCLEOTIDE SEQUENCE</scope>
</reference>
<evidence type="ECO:0000313" key="3">
    <source>
        <dbReference type="Proteomes" id="UP000007755"/>
    </source>
</evidence>
<dbReference type="EMBL" id="GL888328">
    <property type="protein sequence ID" value="EGI62716.1"/>
    <property type="molecule type" value="Genomic_DNA"/>
</dbReference>
<gene>
    <name evidence="2" type="ORF">G5I_08944</name>
</gene>
<dbReference type="GO" id="GO:0000793">
    <property type="term" value="C:condensed chromosome"/>
    <property type="evidence" value="ECO:0007669"/>
    <property type="project" value="TreeGrafter"/>
</dbReference>
<dbReference type="PANTHER" id="PTHR46060">
    <property type="entry name" value="MARINER MOS1 TRANSPOSASE-LIKE PROTEIN"/>
    <property type="match status" value="1"/>
</dbReference>
<dbReference type="Proteomes" id="UP000007755">
    <property type="component" value="Unassembled WGS sequence"/>
</dbReference>
<feature type="domain" description="Mos1 transposase HTH" evidence="1">
    <location>
        <begin position="5"/>
        <end position="54"/>
    </location>
</feature>